<organism evidence="1 2">
    <name type="scientific">Cetraspora pellucida</name>
    <dbReference type="NCBI Taxonomy" id="1433469"/>
    <lineage>
        <taxon>Eukaryota</taxon>
        <taxon>Fungi</taxon>
        <taxon>Fungi incertae sedis</taxon>
        <taxon>Mucoromycota</taxon>
        <taxon>Glomeromycotina</taxon>
        <taxon>Glomeromycetes</taxon>
        <taxon>Diversisporales</taxon>
        <taxon>Gigasporaceae</taxon>
        <taxon>Cetraspora</taxon>
    </lineage>
</organism>
<feature type="non-terminal residue" evidence="1">
    <location>
        <position position="1"/>
    </location>
</feature>
<reference evidence="1" key="1">
    <citation type="submission" date="2021-06" db="EMBL/GenBank/DDBJ databases">
        <authorList>
            <person name="Kallberg Y."/>
            <person name="Tangrot J."/>
            <person name="Rosling A."/>
        </authorList>
    </citation>
    <scope>NUCLEOTIDE SEQUENCE</scope>
    <source>
        <strain evidence="1">28 12/20/2015</strain>
    </source>
</reference>
<comment type="caution">
    <text evidence="1">The sequence shown here is derived from an EMBL/GenBank/DDBJ whole genome shotgun (WGS) entry which is preliminary data.</text>
</comment>
<evidence type="ECO:0000313" key="2">
    <source>
        <dbReference type="Proteomes" id="UP000789366"/>
    </source>
</evidence>
<dbReference type="EMBL" id="CAJVPW010067655">
    <property type="protein sequence ID" value="CAG8789472.1"/>
    <property type="molecule type" value="Genomic_DNA"/>
</dbReference>
<evidence type="ECO:0000313" key="1">
    <source>
        <dbReference type="EMBL" id="CAG8789472.1"/>
    </source>
</evidence>
<name>A0ACA9REX5_9GLOM</name>
<keyword evidence="2" id="KW-1185">Reference proteome</keyword>
<protein>
    <submittedName>
        <fullName evidence="1">12786_t:CDS:1</fullName>
    </submittedName>
</protein>
<proteinExistence type="predicted"/>
<sequence length="45" mass="5173">ESRPSMIYEAIRNENRKPTTTRKDISNLDLQINSLEKIASIEALI</sequence>
<gene>
    <name evidence="1" type="ORF">SPELUC_LOCUS17093</name>
</gene>
<accession>A0ACA9REX5</accession>
<dbReference type="Proteomes" id="UP000789366">
    <property type="component" value="Unassembled WGS sequence"/>
</dbReference>
<feature type="non-terminal residue" evidence="1">
    <location>
        <position position="45"/>
    </location>
</feature>